<feature type="transmembrane region" description="Helical" evidence="5">
    <location>
        <begin position="107"/>
        <end position="133"/>
    </location>
</feature>
<evidence type="ECO:0000256" key="3">
    <source>
        <dbReference type="ARBA" id="ARBA00022989"/>
    </source>
</evidence>
<comment type="caution">
    <text evidence="6">The sequence shown here is derived from an EMBL/GenBank/DDBJ whole genome shotgun (WGS) entry which is preliminary data.</text>
</comment>
<organism evidence="6 7">
    <name type="scientific">Granulicella mallensis</name>
    <dbReference type="NCBI Taxonomy" id="940614"/>
    <lineage>
        <taxon>Bacteria</taxon>
        <taxon>Pseudomonadati</taxon>
        <taxon>Acidobacteriota</taxon>
        <taxon>Terriglobia</taxon>
        <taxon>Terriglobales</taxon>
        <taxon>Acidobacteriaceae</taxon>
        <taxon>Granulicella</taxon>
    </lineage>
</organism>
<accession>A0A7W8E9W9</accession>
<reference evidence="6 7" key="1">
    <citation type="submission" date="2020-08" db="EMBL/GenBank/DDBJ databases">
        <title>Genomic Encyclopedia of Type Strains, Phase IV (KMG-V): Genome sequencing to study the core and pangenomes of soil and plant-associated prokaryotes.</title>
        <authorList>
            <person name="Whitman W."/>
        </authorList>
    </citation>
    <scope>NUCLEOTIDE SEQUENCE [LARGE SCALE GENOMIC DNA]</scope>
    <source>
        <strain evidence="6 7">X5P3</strain>
    </source>
</reference>
<feature type="transmembrane region" description="Helical" evidence="5">
    <location>
        <begin position="315"/>
        <end position="336"/>
    </location>
</feature>
<dbReference type="PANTHER" id="PTHR47704:SF1">
    <property type="entry name" value="POTASSIUM TRANSPORTER KIMA"/>
    <property type="match status" value="1"/>
</dbReference>
<evidence type="ECO:0000313" key="6">
    <source>
        <dbReference type="EMBL" id="MBB5064141.1"/>
    </source>
</evidence>
<dbReference type="GO" id="GO:0016020">
    <property type="term" value="C:membrane"/>
    <property type="evidence" value="ECO:0007669"/>
    <property type="project" value="UniProtKB-SubCell"/>
</dbReference>
<protein>
    <submittedName>
        <fullName evidence="6">Amino acid transporter</fullName>
    </submittedName>
</protein>
<keyword evidence="2 5" id="KW-0812">Transmembrane</keyword>
<feature type="transmembrane region" description="Helical" evidence="5">
    <location>
        <begin position="451"/>
        <end position="469"/>
    </location>
</feature>
<dbReference type="PANTHER" id="PTHR47704">
    <property type="entry name" value="POTASSIUM TRANSPORTER KIMA"/>
    <property type="match status" value="1"/>
</dbReference>
<evidence type="ECO:0000256" key="5">
    <source>
        <dbReference type="SAM" id="Phobius"/>
    </source>
</evidence>
<gene>
    <name evidence="6" type="ORF">HDF15_002492</name>
</gene>
<comment type="subcellular location">
    <subcellularLocation>
        <location evidence="1">Membrane</location>
        <topology evidence="1">Multi-pass membrane protein</topology>
    </subcellularLocation>
</comment>
<feature type="transmembrane region" description="Helical" evidence="5">
    <location>
        <begin position="363"/>
        <end position="383"/>
    </location>
</feature>
<dbReference type="Gene3D" id="1.20.1740.10">
    <property type="entry name" value="Amino acid/polyamine transporter I"/>
    <property type="match status" value="1"/>
</dbReference>
<dbReference type="EMBL" id="JACHIO010000009">
    <property type="protein sequence ID" value="MBB5064141.1"/>
    <property type="molecule type" value="Genomic_DNA"/>
</dbReference>
<dbReference type="InterPro" id="IPR053153">
    <property type="entry name" value="APC_K+_Transporter"/>
</dbReference>
<feature type="transmembrane region" description="Helical" evidence="5">
    <location>
        <begin position="389"/>
        <end position="405"/>
    </location>
</feature>
<evidence type="ECO:0000256" key="2">
    <source>
        <dbReference type="ARBA" id="ARBA00022692"/>
    </source>
</evidence>
<proteinExistence type="predicted"/>
<feature type="transmembrane region" description="Helical" evidence="5">
    <location>
        <begin position="426"/>
        <end position="445"/>
    </location>
</feature>
<dbReference type="InterPro" id="IPR002293">
    <property type="entry name" value="AA/rel_permease1"/>
</dbReference>
<dbReference type="RefSeq" id="WP_184255798.1">
    <property type="nucleotide sequence ID" value="NZ_JACHIO010000009.1"/>
</dbReference>
<keyword evidence="3 5" id="KW-1133">Transmembrane helix</keyword>
<evidence type="ECO:0000256" key="4">
    <source>
        <dbReference type="ARBA" id="ARBA00023136"/>
    </source>
</evidence>
<feature type="transmembrane region" description="Helical" evidence="5">
    <location>
        <begin position="145"/>
        <end position="163"/>
    </location>
</feature>
<dbReference type="AlphaFoldDB" id="A0A7W8E9W9"/>
<feature type="transmembrane region" description="Helical" evidence="5">
    <location>
        <begin position="175"/>
        <end position="198"/>
    </location>
</feature>
<sequence length="632" mass="68987">MSIFDVLFGKPIATSAEHDEHIGVAAGVPIFGLDGLTSAAYGPEAAMTLLIPLGFYGVYHYLLPIFACILTLLTILYLSYRQTIQAYPNGGGSFTVASENLGDHAGLFAAAALMIDYILTAAVGISAGVTALVSAAEGTKYGPTLHHYQLLMCLTILAGIAIVNMRGVKETGAVFMTPTFLFVGTLLTTIGVGVYHALASGGHPLALSAPPPPVSNPLRTLTPLLMMWLLMKAFSNGCAAMTGVEAVSNGVTAFKEPRAKNANHTLTVIIGILIILLFGLSFVARAYHVTAMDPDATNYQSVLSIEVAAVFGRGWFYFLTMGGVLAALSFSANTAFADFPRMARAIAGKDYLPHVFLLKGRRLLFSHGIYALTGFTALILILFRGVTDRLIPLYAIGAFLAFTLSQAGMVKHWHKTLDAPHRHVKMFVNGLGAVATGISLCIILVTKFMYGAWVTALLVPFLIGLMLMVKRHYSRVKRETEDPTPLRLTGLEPPIVVIPMARWDKITEKAMRFGMLMSPIVKVVHVDSDDSDALGCVWDQMVIKPVREHNMAEPELITVKSSYRTILSPLMDYVLKLEDENPGRKIAVLLPELVVRHWWENLLHNQRVQLLKLMLLLKGNQRIVVVNIPWYL</sequence>
<feature type="transmembrane region" description="Helical" evidence="5">
    <location>
        <begin position="58"/>
        <end position="78"/>
    </location>
</feature>
<dbReference type="GO" id="GO:0022857">
    <property type="term" value="F:transmembrane transporter activity"/>
    <property type="evidence" value="ECO:0007669"/>
    <property type="project" value="InterPro"/>
</dbReference>
<dbReference type="Proteomes" id="UP000584867">
    <property type="component" value="Unassembled WGS sequence"/>
</dbReference>
<feature type="transmembrane region" description="Helical" evidence="5">
    <location>
        <begin position="265"/>
        <end position="287"/>
    </location>
</feature>
<dbReference type="Pfam" id="PF13520">
    <property type="entry name" value="AA_permease_2"/>
    <property type="match status" value="1"/>
</dbReference>
<name>A0A7W8E9W9_9BACT</name>
<feature type="transmembrane region" description="Helical" evidence="5">
    <location>
        <begin position="225"/>
        <end position="244"/>
    </location>
</feature>
<evidence type="ECO:0000313" key="7">
    <source>
        <dbReference type="Proteomes" id="UP000584867"/>
    </source>
</evidence>
<keyword evidence="4 5" id="KW-0472">Membrane</keyword>
<evidence type="ECO:0000256" key="1">
    <source>
        <dbReference type="ARBA" id="ARBA00004141"/>
    </source>
</evidence>